<evidence type="ECO:0000313" key="2">
    <source>
        <dbReference type="Proteomes" id="UP001139648"/>
    </source>
</evidence>
<dbReference type="AlphaFoldDB" id="A0A9X2H1I3"/>
<evidence type="ECO:0000313" key="1">
    <source>
        <dbReference type="EMBL" id="MCP2364243.1"/>
    </source>
</evidence>
<accession>A0A9X2H1I3</accession>
<sequence length="90" mass="9969">MRVTNEFVIEILPAGPGSLDLICINLHQWAAQLDDARWTVKAHNGEQRMLAVEGTWLGQKVKVWRLIPLDGPDLAELSARPDLDTVAGAR</sequence>
<keyword evidence="2" id="KW-1185">Reference proteome</keyword>
<dbReference type="Proteomes" id="UP001139648">
    <property type="component" value="Unassembled WGS sequence"/>
</dbReference>
<gene>
    <name evidence="1" type="ORF">HD597_011263</name>
</gene>
<organism evidence="1 2">
    <name type="scientific">Nonomuraea thailandensis</name>
    <dbReference type="NCBI Taxonomy" id="1188745"/>
    <lineage>
        <taxon>Bacteria</taxon>
        <taxon>Bacillati</taxon>
        <taxon>Actinomycetota</taxon>
        <taxon>Actinomycetes</taxon>
        <taxon>Streptosporangiales</taxon>
        <taxon>Streptosporangiaceae</taxon>
        <taxon>Nonomuraea</taxon>
    </lineage>
</organism>
<protein>
    <submittedName>
        <fullName evidence="1">Uncharacterized protein</fullName>
    </submittedName>
</protein>
<reference evidence="1" key="1">
    <citation type="submission" date="2022-06" db="EMBL/GenBank/DDBJ databases">
        <title>Sequencing the genomes of 1000 actinobacteria strains.</title>
        <authorList>
            <person name="Klenk H.-P."/>
        </authorList>
    </citation>
    <scope>NUCLEOTIDE SEQUENCE</scope>
    <source>
        <strain evidence="1">DSM 46694</strain>
    </source>
</reference>
<dbReference type="EMBL" id="JAMZEB010000002">
    <property type="protein sequence ID" value="MCP2364243.1"/>
    <property type="molecule type" value="Genomic_DNA"/>
</dbReference>
<dbReference type="RefSeq" id="WP_253756515.1">
    <property type="nucleotide sequence ID" value="NZ_BAABKA010000012.1"/>
</dbReference>
<proteinExistence type="predicted"/>
<name>A0A9X2H1I3_9ACTN</name>
<comment type="caution">
    <text evidence="1">The sequence shown here is derived from an EMBL/GenBank/DDBJ whole genome shotgun (WGS) entry which is preliminary data.</text>
</comment>